<proteinExistence type="predicted"/>
<evidence type="ECO:0000313" key="3">
    <source>
        <dbReference type="EMBL" id="SVC65086.1"/>
    </source>
</evidence>
<gene>
    <name evidence="3" type="ORF">METZ01_LOCUS317940</name>
</gene>
<dbReference type="InterPro" id="IPR013362">
    <property type="entry name" value="Pilus_4_PilV"/>
</dbReference>
<dbReference type="NCBIfam" id="TIGR02532">
    <property type="entry name" value="IV_pilin_GFxxxE"/>
    <property type="match status" value="1"/>
</dbReference>
<keyword evidence="1" id="KW-0812">Transmembrane</keyword>
<evidence type="ECO:0000259" key="2">
    <source>
        <dbReference type="Pfam" id="PF22150"/>
    </source>
</evidence>
<dbReference type="PROSITE" id="PS00409">
    <property type="entry name" value="PROKAR_NTER_METHYL"/>
    <property type="match status" value="1"/>
</dbReference>
<protein>
    <recommendedName>
        <fullName evidence="2">Type IV pilin Tt1218-like domain-containing protein</fullName>
    </recommendedName>
</protein>
<keyword evidence="1" id="KW-1133">Transmembrane helix</keyword>
<dbReference type="InterPro" id="IPR054402">
    <property type="entry name" value="Tt1218-like_dom"/>
</dbReference>
<sequence>MTPLRQQGLSLIEVMIALAVFSFGLLALAALMASGLKYNTSALHRSYATSQAYDMADRMRANRPGLVSYNSLSGLGADPGCIKTGCTSEKIAQYDHWQWNNYNARLLPQGSGTVSVKPSDPNIYTITITWNDERDSDTPDDSFIFEFQP</sequence>
<evidence type="ECO:0000256" key="1">
    <source>
        <dbReference type="SAM" id="Phobius"/>
    </source>
</evidence>
<feature type="domain" description="Type IV pilin Tt1218-like" evidence="2">
    <location>
        <begin position="36"/>
        <end position="97"/>
    </location>
</feature>
<dbReference type="AlphaFoldDB" id="A0A382NVJ7"/>
<organism evidence="3">
    <name type="scientific">marine metagenome</name>
    <dbReference type="NCBI Taxonomy" id="408172"/>
    <lineage>
        <taxon>unclassified sequences</taxon>
        <taxon>metagenomes</taxon>
        <taxon>ecological metagenomes</taxon>
    </lineage>
</organism>
<accession>A0A382NVJ7</accession>
<name>A0A382NVJ7_9ZZZZ</name>
<keyword evidence="1" id="KW-0472">Membrane</keyword>
<reference evidence="3" key="1">
    <citation type="submission" date="2018-05" db="EMBL/GenBank/DDBJ databases">
        <authorList>
            <person name="Lanie J.A."/>
            <person name="Ng W.-L."/>
            <person name="Kazmierczak K.M."/>
            <person name="Andrzejewski T.M."/>
            <person name="Davidsen T.M."/>
            <person name="Wayne K.J."/>
            <person name="Tettelin H."/>
            <person name="Glass J.I."/>
            <person name="Rusch D."/>
            <person name="Podicherti R."/>
            <person name="Tsui H.-C.T."/>
            <person name="Winkler M.E."/>
        </authorList>
    </citation>
    <scope>NUCLEOTIDE SEQUENCE</scope>
</reference>
<dbReference type="EMBL" id="UINC01103020">
    <property type="protein sequence ID" value="SVC65086.1"/>
    <property type="molecule type" value="Genomic_DNA"/>
</dbReference>
<dbReference type="Pfam" id="PF22150">
    <property type="entry name" value="Tt1218-like"/>
    <property type="match status" value="1"/>
</dbReference>
<dbReference type="Pfam" id="PF07963">
    <property type="entry name" value="N_methyl"/>
    <property type="match status" value="1"/>
</dbReference>
<feature type="transmembrane region" description="Helical" evidence="1">
    <location>
        <begin position="12"/>
        <end position="36"/>
    </location>
</feature>
<dbReference type="NCBIfam" id="TIGR02523">
    <property type="entry name" value="type_IV_pilV"/>
    <property type="match status" value="1"/>
</dbReference>
<dbReference type="InterPro" id="IPR012902">
    <property type="entry name" value="N_methyl_site"/>
</dbReference>